<dbReference type="InterPro" id="IPR027417">
    <property type="entry name" value="P-loop_NTPase"/>
</dbReference>
<dbReference type="PANTHER" id="PTHR43392:SF2">
    <property type="entry name" value="AAA-TYPE ATPASE FAMILY PROTEIN _ ANKYRIN REPEAT FAMILY PROTEIN"/>
    <property type="match status" value="1"/>
</dbReference>
<dbReference type="Gene3D" id="1.10.8.60">
    <property type="match status" value="2"/>
</dbReference>
<dbReference type="Pfam" id="PF17866">
    <property type="entry name" value="AAA_lid_6"/>
    <property type="match status" value="2"/>
</dbReference>
<keyword evidence="2" id="KW-0547">Nucleotide-binding</keyword>
<proteinExistence type="inferred from homology"/>
<evidence type="ECO:0000256" key="3">
    <source>
        <dbReference type="ARBA" id="ARBA00022840"/>
    </source>
</evidence>
<dbReference type="InterPro" id="IPR000641">
    <property type="entry name" value="CbxX/CfxQ"/>
</dbReference>
<dbReference type="SUPFAM" id="SSF52540">
    <property type="entry name" value="P-loop containing nucleoside triphosphate hydrolases"/>
    <property type="match status" value="3"/>
</dbReference>
<sequence length="1150" mass="124334">MDAPILDVYAYPEPWRVPDGTLEKITKRAAALMNDPRADGRPEVVRAELSRILDYLLGIGAVRSGSRVDVEKEILGSFYDPPREPKREPATWAVACTEWRPPHNFDLHSPEWYLKHRQDAIGLAADCVRAFDPLIPLRERTRALLALYAKPAADHTAFPEEQRRLWAAAADDRAVQVLPELAGPINHLGWVADGVVAAHEFLRAAIPEAPESAIAGLSGLLQAAGYGTPPVELTAALGDRAAQVLAPCEIGSPAQWTKQTRSWLARAVAAGQEEAARTWVDMAVRLVCALRGLPNEPVDVDDYVVQIGGFTFDRVRLTEARRATENPIAARLARRGRGSAAGTGAEAGTGAAEKPAEGGEIESRLIGQREAVAALRSLAAQPQDQLKVLISGPDGTGKHDLTLELARMMRGRGLREDPLWVSDAMFARQADAVSTFHKLARECVGERLLVIENLDLIALDPQHGGSLAEELHRLIDVHPRLHVVALTEEDGDEQIRRINPALMQRFEIVHTRAFDEHGYAELFTRAVEERGGTVTRPAAVAAGALLARTAPYRNLRNARLAHRLADTVLAGKRRDGDADARAVRKADIPAPGAFLVDADSGDPLAELRAMIGVEEVKEEIDLWLAQAAAAKRRRENGTVLPEPVRHLVLTGNPGTGKTQVARLVAQICKNLGVLSSGHLVEVSRVDLVADYVGQTAAKTRRKIREAIGGVLFIDEAYALVGGTGNDYGPEAISELVRHMEDSRDELVVIVAGYESEMHQFLAANPGLASRFPTTLRLPDYTDDQLLEILEAQARSAGLSLGAGVREKVGGMLLKQSRGRSFGNARLMRNVLDRAMARQVRRLSLIESAPTPEFAEQLLAEDFPETLSGRIRTTPPGDPLKELEAMVGLADIKREVAMLAAGVKAETLRREAGLPVTAPARHMVFTGNPGTGKTVVARAIAEVYAQLGLLSSGHLVEASRADLVAGYVGQTAARVAGVVRQALGGVLFIDEAYALTPGAPWDYGQEAVATLLKLMEDNRGDLIVIVAGYEAEMAGFLTSNPGLASRFPLHLRFPDYTDAELAEIFAAMASTAGLTLDERLRTSLLDRLRPVPRDTAFGNARLIRNALERTIARQALRITEPGFDGDIGLLLAEDLPDSLAAGHGPLPGMYL</sequence>
<keyword evidence="3" id="KW-0067">ATP-binding</keyword>
<feature type="domain" description="AAA+ ATPase" evidence="5">
    <location>
        <begin position="643"/>
        <end position="781"/>
    </location>
</feature>
<dbReference type="RefSeq" id="WP_212520311.1">
    <property type="nucleotide sequence ID" value="NZ_JAGSOH010000077.1"/>
</dbReference>
<dbReference type="InterPro" id="IPR041627">
    <property type="entry name" value="AAA_lid_6"/>
</dbReference>
<dbReference type="SMART" id="SM00382">
    <property type="entry name" value="AAA"/>
    <property type="match status" value="3"/>
</dbReference>
<dbReference type="InterPro" id="IPR003593">
    <property type="entry name" value="AAA+_ATPase"/>
</dbReference>
<gene>
    <name evidence="6" type="ORF">KDK95_22900</name>
</gene>
<evidence type="ECO:0000256" key="2">
    <source>
        <dbReference type="ARBA" id="ARBA00022741"/>
    </source>
</evidence>
<dbReference type="InterPro" id="IPR003959">
    <property type="entry name" value="ATPase_AAA_core"/>
</dbReference>
<feature type="domain" description="AAA+ ATPase" evidence="5">
    <location>
        <begin position="384"/>
        <end position="514"/>
    </location>
</feature>
<feature type="region of interest" description="Disordered" evidence="4">
    <location>
        <begin position="328"/>
        <end position="360"/>
    </location>
</feature>
<feature type="domain" description="AAA+ ATPase" evidence="5">
    <location>
        <begin position="918"/>
        <end position="1056"/>
    </location>
</feature>
<dbReference type="Gene3D" id="3.40.50.300">
    <property type="entry name" value="P-loop containing nucleotide triphosphate hydrolases"/>
    <property type="match status" value="3"/>
</dbReference>
<dbReference type="EMBL" id="JAGSOH010000077">
    <property type="protein sequence ID" value="MBR7829175.1"/>
    <property type="molecule type" value="Genomic_DNA"/>
</dbReference>
<evidence type="ECO:0000259" key="5">
    <source>
        <dbReference type="SMART" id="SM00382"/>
    </source>
</evidence>
<organism evidence="6 7">
    <name type="scientific">Actinospica acidithermotolerans</name>
    <dbReference type="NCBI Taxonomy" id="2828514"/>
    <lineage>
        <taxon>Bacteria</taxon>
        <taxon>Bacillati</taxon>
        <taxon>Actinomycetota</taxon>
        <taxon>Actinomycetes</taxon>
        <taxon>Catenulisporales</taxon>
        <taxon>Actinospicaceae</taxon>
        <taxon>Actinospica</taxon>
    </lineage>
</organism>
<dbReference type="CDD" id="cd00009">
    <property type="entry name" value="AAA"/>
    <property type="match status" value="2"/>
</dbReference>
<evidence type="ECO:0000313" key="7">
    <source>
        <dbReference type="Proteomes" id="UP000676325"/>
    </source>
</evidence>
<accession>A0A941EAD7</accession>
<protein>
    <submittedName>
        <fullName evidence="6">AAA family ATPase</fullName>
    </submittedName>
</protein>
<dbReference type="PRINTS" id="PR00819">
    <property type="entry name" value="CBXCFQXSUPER"/>
</dbReference>
<evidence type="ECO:0000313" key="6">
    <source>
        <dbReference type="EMBL" id="MBR7829175.1"/>
    </source>
</evidence>
<dbReference type="GO" id="GO:0016887">
    <property type="term" value="F:ATP hydrolysis activity"/>
    <property type="evidence" value="ECO:0007669"/>
    <property type="project" value="InterPro"/>
</dbReference>
<evidence type="ECO:0000256" key="1">
    <source>
        <dbReference type="ARBA" id="ARBA00010378"/>
    </source>
</evidence>
<dbReference type="InterPro" id="IPR050773">
    <property type="entry name" value="CbxX/CfxQ_RuBisCO_ESX"/>
</dbReference>
<keyword evidence="7" id="KW-1185">Reference proteome</keyword>
<dbReference type="AlphaFoldDB" id="A0A941EAD7"/>
<dbReference type="PANTHER" id="PTHR43392">
    <property type="entry name" value="AAA-TYPE ATPASE FAMILY PROTEIN / ANKYRIN REPEAT FAMILY PROTEIN"/>
    <property type="match status" value="1"/>
</dbReference>
<dbReference type="Proteomes" id="UP000676325">
    <property type="component" value="Unassembled WGS sequence"/>
</dbReference>
<reference evidence="6" key="1">
    <citation type="submission" date="2021-04" db="EMBL/GenBank/DDBJ databases">
        <title>Genome based classification of Actinospica acidithermotolerans sp. nov., an actinobacterium isolated from an Indonesian hot spring.</title>
        <authorList>
            <person name="Kusuma A.B."/>
            <person name="Putra K.E."/>
            <person name="Nafisah S."/>
            <person name="Loh J."/>
            <person name="Nouioui I."/>
            <person name="Goodfellow M."/>
        </authorList>
    </citation>
    <scope>NUCLEOTIDE SEQUENCE</scope>
    <source>
        <strain evidence="6">MGRD01-02</strain>
    </source>
</reference>
<dbReference type="FunFam" id="3.40.50.300:FF:000216">
    <property type="entry name" value="Type VII secretion ATPase EccA"/>
    <property type="match status" value="2"/>
</dbReference>
<name>A0A941EAD7_9ACTN</name>
<dbReference type="Pfam" id="PF00004">
    <property type="entry name" value="AAA"/>
    <property type="match status" value="2"/>
</dbReference>
<comment type="similarity">
    <text evidence="1">Belongs to the CbxX/CfxQ family.</text>
</comment>
<dbReference type="GO" id="GO:0005524">
    <property type="term" value="F:ATP binding"/>
    <property type="evidence" value="ECO:0007669"/>
    <property type="project" value="UniProtKB-KW"/>
</dbReference>
<evidence type="ECO:0000256" key="4">
    <source>
        <dbReference type="SAM" id="MobiDB-lite"/>
    </source>
</evidence>
<comment type="caution">
    <text evidence="6">The sequence shown here is derived from an EMBL/GenBank/DDBJ whole genome shotgun (WGS) entry which is preliminary data.</text>
</comment>